<dbReference type="InterPro" id="IPR008271">
    <property type="entry name" value="Ser/Thr_kinase_AS"/>
</dbReference>
<dbReference type="InterPro" id="IPR050108">
    <property type="entry name" value="CDK"/>
</dbReference>
<dbReference type="PROSITE" id="PS50011">
    <property type="entry name" value="PROTEIN_KINASE_DOM"/>
    <property type="match status" value="1"/>
</dbReference>
<keyword evidence="5" id="KW-0418">Kinase</keyword>
<evidence type="ECO:0000256" key="2">
    <source>
        <dbReference type="ARBA" id="ARBA00022527"/>
    </source>
</evidence>
<dbReference type="PANTHER" id="PTHR24056">
    <property type="entry name" value="CELL DIVISION PROTEIN KINASE"/>
    <property type="match status" value="1"/>
</dbReference>
<evidence type="ECO:0000256" key="5">
    <source>
        <dbReference type="ARBA" id="ARBA00022777"/>
    </source>
</evidence>
<feature type="compositionally biased region" description="Basic residues" evidence="8">
    <location>
        <begin position="45"/>
        <end position="58"/>
    </location>
</feature>
<evidence type="ECO:0000256" key="1">
    <source>
        <dbReference type="ARBA" id="ARBA00006485"/>
    </source>
</evidence>
<keyword evidence="3" id="KW-0808">Transferase</keyword>
<dbReference type="OrthoDB" id="28397at2759"/>
<dbReference type="PROSITE" id="PS00107">
    <property type="entry name" value="PROTEIN_KINASE_ATP"/>
    <property type="match status" value="1"/>
</dbReference>
<protein>
    <submittedName>
        <fullName evidence="11">Cyclin-dependent kinase C-2 C-like</fullName>
    </submittedName>
</protein>
<dbReference type="GeneID" id="108805991"/>
<dbReference type="GO" id="GO:0008353">
    <property type="term" value="F:RNA polymerase II CTD heptapeptide repeat kinase activity"/>
    <property type="evidence" value="ECO:0007669"/>
    <property type="project" value="TreeGrafter"/>
</dbReference>
<keyword evidence="2" id="KW-0723">Serine/threonine-protein kinase</keyword>
<dbReference type="FunFam" id="3.30.200.20:FF:000021">
    <property type="entry name" value="probable serine/threonine-protein kinase At1g54610"/>
    <property type="match status" value="1"/>
</dbReference>
<proteinExistence type="inferred from homology"/>
<feature type="compositionally biased region" description="Basic residues" evidence="8">
    <location>
        <begin position="27"/>
        <end position="38"/>
    </location>
</feature>
<evidence type="ECO:0000256" key="3">
    <source>
        <dbReference type="ARBA" id="ARBA00022679"/>
    </source>
</evidence>
<feature type="binding site" evidence="7">
    <location>
        <position position="144"/>
    </location>
    <ligand>
        <name>ATP</name>
        <dbReference type="ChEBI" id="CHEBI:30616"/>
    </ligand>
</feature>
<dbReference type="PROSITE" id="PS00108">
    <property type="entry name" value="PROTEIN_KINASE_ST"/>
    <property type="match status" value="1"/>
</dbReference>
<dbReference type="InterPro" id="IPR011009">
    <property type="entry name" value="Kinase-like_dom_sf"/>
</dbReference>
<reference evidence="10" key="1">
    <citation type="journal article" date="2019" name="Database">
        <title>The radish genome database (RadishGD): an integrated information resource for radish genomics.</title>
        <authorList>
            <person name="Yu H.J."/>
            <person name="Baek S."/>
            <person name="Lee Y.J."/>
            <person name="Cho A."/>
            <person name="Mun J.H."/>
        </authorList>
    </citation>
    <scope>NUCLEOTIDE SEQUENCE [LARGE SCALE GENOMIC DNA]</scope>
    <source>
        <strain evidence="10">cv. WK10039</strain>
    </source>
</reference>
<dbReference type="RefSeq" id="XP_018433503.1">
    <property type="nucleotide sequence ID" value="XM_018578001.2"/>
</dbReference>
<evidence type="ECO:0000313" key="11">
    <source>
        <dbReference type="RefSeq" id="XP_018433503.1"/>
    </source>
</evidence>
<keyword evidence="6 7" id="KW-0067">ATP-binding</keyword>
<gene>
    <name evidence="11" type="primary">LOC108805991</name>
</gene>
<dbReference type="FunFam" id="1.10.510.10:FF:000043">
    <property type="entry name" value="probable serine/threonine-protein kinase At1g54610"/>
    <property type="match status" value="1"/>
</dbReference>
<dbReference type="GO" id="GO:0000307">
    <property type="term" value="C:cyclin-dependent protein kinase holoenzyme complex"/>
    <property type="evidence" value="ECO:0007669"/>
    <property type="project" value="TreeGrafter"/>
</dbReference>
<feature type="domain" description="Protein kinase" evidence="9">
    <location>
        <begin position="115"/>
        <end position="401"/>
    </location>
</feature>
<feature type="region of interest" description="Disordered" evidence="8">
    <location>
        <begin position="444"/>
        <end position="502"/>
    </location>
</feature>
<feature type="region of interest" description="Disordered" evidence="8">
    <location>
        <begin position="1"/>
        <end position="80"/>
    </location>
</feature>
<evidence type="ECO:0000313" key="10">
    <source>
        <dbReference type="Proteomes" id="UP000504610"/>
    </source>
</evidence>
<dbReference type="Pfam" id="PF00069">
    <property type="entry name" value="Pkinase"/>
    <property type="match status" value="1"/>
</dbReference>
<dbReference type="InterPro" id="IPR017441">
    <property type="entry name" value="Protein_kinase_ATP_BS"/>
</dbReference>
<dbReference type="AlphaFoldDB" id="A0A6J0JD07"/>
<dbReference type="GO" id="GO:0005634">
    <property type="term" value="C:nucleus"/>
    <property type="evidence" value="ECO:0007669"/>
    <property type="project" value="TreeGrafter"/>
</dbReference>
<dbReference type="GO" id="GO:0032968">
    <property type="term" value="P:positive regulation of transcription elongation by RNA polymerase II"/>
    <property type="evidence" value="ECO:0007669"/>
    <property type="project" value="TreeGrafter"/>
</dbReference>
<dbReference type="CDD" id="cd07840">
    <property type="entry name" value="STKc_CDK9_like"/>
    <property type="match status" value="1"/>
</dbReference>
<keyword evidence="4 7" id="KW-0547">Nucleotide-binding</keyword>
<reference evidence="11" key="2">
    <citation type="submission" date="2025-08" db="UniProtKB">
        <authorList>
            <consortium name="RefSeq"/>
        </authorList>
    </citation>
    <scope>IDENTIFICATION</scope>
    <source>
        <tissue evidence="11">Leaf</tissue>
    </source>
</reference>
<keyword evidence="10" id="KW-1185">Reference proteome</keyword>
<evidence type="ECO:0000256" key="4">
    <source>
        <dbReference type="ARBA" id="ARBA00022741"/>
    </source>
</evidence>
<feature type="compositionally biased region" description="Polar residues" evidence="8">
    <location>
        <begin position="479"/>
        <end position="502"/>
    </location>
</feature>
<dbReference type="Proteomes" id="UP000504610">
    <property type="component" value="Chromosome 6"/>
</dbReference>
<dbReference type="GO" id="GO:0005524">
    <property type="term" value="F:ATP binding"/>
    <property type="evidence" value="ECO:0007669"/>
    <property type="project" value="UniProtKB-UniRule"/>
</dbReference>
<dbReference type="KEGG" id="rsz:108805991"/>
<dbReference type="SMART" id="SM00220">
    <property type="entry name" value="S_TKc"/>
    <property type="match status" value="1"/>
</dbReference>
<accession>A0A6J0JD07</accession>
<evidence type="ECO:0000259" key="9">
    <source>
        <dbReference type="PROSITE" id="PS50011"/>
    </source>
</evidence>
<comment type="similarity">
    <text evidence="1">Belongs to the protein kinase superfamily. CMGC Ser/Thr protein kinase family. CDC2/CDKX subfamily.</text>
</comment>
<dbReference type="PANTHER" id="PTHR24056:SF458">
    <property type="entry name" value="PROTEIN KINASE SUPERFAMILY PROTEIN"/>
    <property type="match status" value="1"/>
</dbReference>
<name>A0A6J0JD07_RAPSA</name>
<evidence type="ECO:0000256" key="8">
    <source>
        <dbReference type="SAM" id="MobiDB-lite"/>
    </source>
</evidence>
<evidence type="ECO:0000256" key="7">
    <source>
        <dbReference type="PROSITE-ProRule" id="PRU10141"/>
    </source>
</evidence>
<dbReference type="Gene3D" id="1.10.510.10">
    <property type="entry name" value="Transferase(Phosphotransferase) domain 1"/>
    <property type="match status" value="1"/>
</dbReference>
<evidence type="ECO:0000256" key="6">
    <source>
        <dbReference type="ARBA" id="ARBA00022840"/>
    </source>
</evidence>
<feature type="compositionally biased region" description="Polar residues" evidence="8">
    <location>
        <begin position="458"/>
        <end position="469"/>
    </location>
</feature>
<dbReference type="Gene3D" id="3.30.200.20">
    <property type="entry name" value="Phosphorylase Kinase, domain 1"/>
    <property type="match status" value="1"/>
</dbReference>
<dbReference type="InterPro" id="IPR000719">
    <property type="entry name" value="Prot_kinase_dom"/>
</dbReference>
<organism evidence="10 11">
    <name type="scientific">Raphanus sativus</name>
    <name type="common">Radish</name>
    <name type="synonym">Raphanus raphanistrum var. sativus</name>
    <dbReference type="NCBI Taxonomy" id="3726"/>
    <lineage>
        <taxon>Eukaryota</taxon>
        <taxon>Viridiplantae</taxon>
        <taxon>Streptophyta</taxon>
        <taxon>Embryophyta</taxon>
        <taxon>Tracheophyta</taxon>
        <taxon>Spermatophyta</taxon>
        <taxon>Magnoliopsida</taxon>
        <taxon>eudicotyledons</taxon>
        <taxon>Gunneridae</taxon>
        <taxon>Pentapetalae</taxon>
        <taxon>rosids</taxon>
        <taxon>malvids</taxon>
        <taxon>Brassicales</taxon>
        <taxon>Brassicaceae</taxon>
        <taxon>Brassiceae</taxon>
        <taxon>Raphanus</taxon>
    </lineage>
</organism>
<sequence>MGCFNSKHSSPAGPPRHLRRRLDTAVHRSHPQNNHKPHVLPSPPPHRRVVNSSPKKHRNKDDDAARSRTTGVSLRSGLTHGNVEAEQVAAGWPSWLSSAAPEAVHGWSPLRAEDFEKREKIGQGTYSNVFRACEVSTGRVMALKKIRVQNFETENIRFIAREIMILRRLDHPNIMKLEGIIASRNSNSMYFVFDYMEHDLDGLCSSPDIKFTEAQIKCYMHQLLLGVEHCHLRGIMHRDIKAANILVNNKGVLKLADFGLANIVTPRNKNQLTSRVVTLWYRAPELLMGSTSYSVSIDLWSVGCVFAEILTGRPLLKGRTEIEQLHKIYKLCGPPDEEFWEKNNKLHAQTKMFRPQHQYEGCLRESFEEFPKTAVNLLEKLLSTNPEKRGTASSAIMSEYFNTKPYACDPSTLPKYPPNKEMDAKYREELQRRRRVGIRKIDNLAPKKSGKSRRTIKEPTNLNKLPTQQEGKKEAETEITVQTPSGTSQATTRSEFPYTGLSQTTAPASGFAWAGAKKRKENDAASTLTYNQPAGSASHVSGMSMAFAKNTFGLTINEDKPSFLRPHVSLDSSDVLLFPGVHHKKSEKYTELTNATGANLKIFQSNGMNEILRRTESDAIVDVRRPPRIERG</sequence>
<dbReference type="SUPFAM" id="SSF56112">
    <property type="entry name" value="Protein kinase-like (PK-like)"/>
    <property type="match status" value="1"/>
</dbReference>